<accession>A0AAV7QGZ8</accession>
<evidence type="ECO:0000256" key="1">
    <source>
        <dbReference type="SAM" id="MobiDB-lite"/>
    </source>
</evidence>
<reference evidence="2" key="1">
    <citation type="journal article" date="2022" name="bioRxiv">
        <title>Sequencing and chromosome-scale assembly of the giantPleurodeles waltlgenome.</title>
        <authorList>
            <person name="Brown T."/>
            <person name="Elewa A."/>
            <person name="Iarovenko S."/>
            <person name="Subramanian E."/>
            <person name="Araus A.J."/>
            <person name="Petzold A."/>
            <person name="Susuki M."/>
            <person name="Suzuki K.-i.T."/>
            <person name="Hayashi T."/>
            <person name="Toyoda A."/>
            <person name="Oliveira C."/>
            <person name="Osipova E."/>
            <person name="Leigh N.D."/>
            <person name="Simon A."/>
            <person name="Yun M.H."/>
        </authorList>
    </citation>
    <scope>NUCLEOTIDE SEQUENCE</scope>
    <source>
        <strain evidence="2">20211129_DDA</strain>
        <tissue evidence="2">Liver</tissue>
    </source>
</reference>
<dbReference type="EMBL" id="JANPWB010000010">
    <property type="protein sequence ID" value="KAJ1138611.1"/>
    <property type="molecule type" value="Genomic_DNA"/>
</dbReference>
<organism evidence="2 3">
    <name type="scientific">Pleurodeles waltl</name>
    <name type="common">Iberian ribbed newt</name>
    <dbReference type="NCBI Taxonomy" id="8319"/>
    <lineage>
        <taxon>Eukaryota</taxon>
        <taxon>Metazoa</taxon>
        <taxon>Chordata</taxon>
        <taxon>Craniata</taxon>
        <taxon>Vertebrata</taxon>
        <taxon>Euteleostomi</taxon>
        <taxon>Amphibia</taxon>
        <taxon>Batrachia</taxon>
        <taxon>Caudata</taxon>
        <taxon>Salamandroidea</taxon>
        <taxon>Salamandridae</taxon>
        <taxon>Pleurodelinae</taxon>
        <taxon>Pleurodeles</taxon>
    </lineage>
</organism>
<gene>
    <name evidence="2" type="ORF">NDU88_004992</name>
</gene>
<proteinExistence type="predicted"/>
<feature type="region of interest" description="Disordered" evidence="1">
    <location>
        <begin position="77"/>
        <end position="99"/>
    </location>
</feature>
<evidence type="ECO:0000313" key="2">
    <source>
        <dbReference type="EMBL" id="KAJ1138611.1"/>
    </source>
</evidence>
<protein>
    <submittedName>
        <fullName evidence="2">Uncharacterized protein</fullName>
    </submittedName>
</protein>
<evidence type="ECO:0000313" key="3">
    <source>
        <dbReference type="Proteomes" id="UP001066276"/>
    </source>
</evidence>
<sequence>MATGKRLATKKGILVTKNETETWEEGLIHEALTKAERHIECEQENAEGKEKISEACKDAKEVEMALEVCEDVEGKERVSEAWKDKQTEWSVEHTRQQGP</sequence>
<keyword evidence="3" id="KW-1185">Reference proteome</keyword>
<name>A0AAV7QGZ8_PLEWA</name>
<comment type="caution">
    <text evidence="2">The sequence shown here is derived from an EMBL/GenBank/DDBJ whole genome shotgun (WGS) entry which is preliminary data.</text>
</comment>
<dbReference type="Proteomes" id="UP001066276">
    <property type="component" value="Chromosome 6"/>
</dbReference>
<dbReference type="AlphaFoldDB" id="A0AAV7QGZ8"/>